<dbReference type="Proteomes" id="UP000266861">
    <property type="component" value="Unassembled WGS sequence"/>
</dbReference>
<name>A0A397G3A6_9GLOM</name>
<evidence type="ECO:0000313" key="1">
    <source>
        <dbReference type="EMBL" id="RHZ44068.1"/>
    </source>
</evidence>
<dbReference type="EMBL" id="PQFF01000596">
    <property type="protein sequence ID" value="RHZ44068.1"/>
    <property type="molecule type" value="Genomic_DNA"/>
</dbReference>
<keyword evidence="2" id="KW-1185">Reference proteome</keyword>
<dbReference type="OrthoDB" id="2415932at2759"/>
<accession>A0A397G3A6</accession>
<gene>
    <name evidence="1" type="ORF">Glove_767g15</name>
</gene>
<evidence type="ECO:0000313" key="2">
    <source>
        <dbReference type="Proteomes" id="UP000266861"/>
    </source>
</evidence>
<reference evidence="1 2" key="1">
    <citation type="submission" date="2018-08" db="EMBL/GenBank/DDBJ databases">
        <title>Genome and evolution of the arbuscular mycorrhizal fungus Diversispora epigaea (formerly Glomus versiforme) and its bacterial endosymbionts.</title>
        <authorList>
            <person name="Sun X."/>
            <person name="Fei Z."/>
            <person name="Harrison M."/>
        </authorList>
    </citation>
    <scope>NUCLEOTIDE SEQUENCE [LARGE SCALE GENOMIC DNA]</scope>
    <source>
        <strain evidence="1 2">IT104</strain>
    </source>
</reference>
<comment type="caution">
    <text evidence="1">The sequence shown here is derived from an EMBL/GenBank/DDBJ whole genome shotgun (WGS) entry which is preliminary data.</text>
</comment>
<protein>
    <submittedName>
        <fullName evidence="1">Uncharacterized protein</fullName>
    </submittedName>
</protein>
<proteinExistence type="predicted"/>
<organism evidence="1 2">
    <name type="scientific">Diversispora epigaea</name>
    <dbReference type="NCBI Taxonomy" id="1348612"/>
    <lineage>
        <taxon>Eukaryota</taxon>
        <taxon>Fungi</taxon>
        <taxon>Fungi incertae sedis</taxon>
        <taxon>Mucoromycota</taxon>
        <taxon>Glomeromycotina</taxon>
        <taxon>Glomeromycetes</taxon>
        <taxon>Diversisporales</taxon>
        <taxon>Diversisporaceae</taxon>
        <taxon>Diversispora</taxon>
    </lineage>
</organism>
<dbReference type="AlphaFoldDB" id="A0A397G3A6"/>
<sequence>MFESTITEYLDKIKSKDWSILGILEFLRSNSKLSVPTIDDLKEDLYAILQSYRDKANIHVYTKNKVTKILSNFDSTFNTAEVKQFIKDLEFREEARINVTSTYTATVLKDQQKSQQLIDQLRHQ</sequence>